<dbReference type="InterPro" id="IPR014710">
    <property type="entry name" value="RmlC-like_jellyroll"/>
</dbReference>
<dbReference type="Pfam" id="PF07883">
    <property type="entry name" value="Cupin_2"/>
    <property type="match status" value="1"/>
</dbReference>
<dbReference type="AlphaFoldDB" id="A0A6J5YNP9"/>
<sequence length="150" mass="16328">MKMFVRRHFLIATFVLVSIAGCANESSTAPAVSSQNLLDKVDYTILGDKFSYPATDSPQITSAVITIPAGKETGWHLHEAPLYAYILEGVLEVTYKKVDGTEITNTYNSGEAIMEALQIEHNGKNNTKSDVKILVVSIGSPDLQNTVKLP</sequence>
<evidence type="ECO:0000259" key="1">
    <source>
        <dbReference type="Pfam" id="PF07883"/>
    </source>
</evidence>
<dbReference type="CDD" id="cd02236">
    <property type="entry name" value="cupin_CV2614-like"/>
    <property type="match status" value="1"/>
</dbReference>
<dbReference type="InterPro" id="IPR011051">
    <property type="entry name" value="RmlC_Cupin_sf"/>
</dbReference>
<dbReference type="InterPro" id="IPR013096">
    <property type="entry name" value="Cupin_2"/>
</dbReference>
<accession>A0A6J5YNP9</accession>
<gene>
    <name evidence="2" type="ORF">UFOPK3770_00252</name>
</gene>
<proteinExistence type="predicted"/>
<dbReference type="EMBL" id="CAESAJ010000013">
    <property type="protein sequence ID" value="CAB4331871.1"/>
    <property type="molecule type" value="Genomic_DNA"/>
</dbReference>
<dbReference type="Gene3D" id="2.60.120.10">
    <property type="entry name" value="Jelly Rolls"/>
    <property type="match status" value="1"/>
</dbReference>
<dbReference type="PROSITE" id="PS51257">
    <property type="entry name" value="PROKAR_LIPOPROTEIN"/>
    <property type="match status" value="1"/>
</dbReference>
<name>A0A6J5YNP9_9ZZZZ</name>
<dbReference type="SUPFAM" id="SSF51182">
    <property type="entry name" value="RmlC-like cupins"/>
    <property type="match status" value="1"/>
</dbReference>
<evidence type="ECO:0000313" key="2">
    <source>
        <dbReference type="EMBL" id="CAB4331871.1"/>
    </source>
</evidence>
<protein>
    <submittedName>
        <fullName evidence="2">Unannotated protein</fullName>
    </submittedName>
</protein>
<reference evidence="2" key="1">
    <citation type="submission" date="2020-05" db="EMBL/GenBank/DDBJ databases">
        <authorList>
            <person name="Chiriac C."/>
            <person name="Salcher M."/>
            <person name="Ghai R."/>
            <person name="Kavagutti S V."/>
        </authorList>
    </citation>
    <scope>NUCLEOTIDE SEQUENCE</scope>
</reference>
<feature type="domain" description="Cupin type-2" evidence="1">
    <location>
        <begin position="64"/>
        <end position="136"/>
    </location>
</feature>
<organism evidence="2">
    <name type="scientific">freshwater metagenome</name>
    <dbReference type="NCBI Taxonomy" id="449393"/>
    <lineage>
        <taxon>unclassified sequences</taxon>
        <taxon>metagenomes</taxon>
        <taxon>ecological metagenomes</taxon>
    </lineage>
</organism>